<keyword evidence="3" id="KW-1185">Reference proteome</keyword>
<name>A0A9E5JWH1_9GAMM</name>
<reference evidence="2" key="1">
    <citation type="submission" date="2020-03" db="EMBL/GenBank/DDBJ databases">
        <authorList>
            <person name="Guo F."/>
        </authorList>
    </citation>
    <scope>NUCLEOTIDE SEQUENCE</scope>
    <source>
        <strain evidence="2">JCM 30134</strain>
    </source>
</reference>
<keyword evidence="1" id="KW-0732">Signal</keyword>
<protein>
    <submittedName>
        <fullName evidence="2">Transporter</fullName>
    </submittedName>
</protein>
<evidence type="ECO:0000313" key="2">
    <source>
        <dbReference type="EMBL" id="NHO66559.1"/>
    </source>
</evidence>
<organism evidence="2 3">
    <name type="scientific">Pseudomaricurvus hydrocarbonicus</name>
    <dbReference type="NCBI Taxonomy" id="1470433"/>
    <lineage>
        <taxon>Bacteria</taxon>
        <taxon>Pseudomonadati</taxon>
        <taxon>Pseudomonadota</taxon>
        <taxon>Gammaproteobacteria</taxon>
        <taxon>Cellvibrionales</taxon>
        <taxon>Cellvibrionaceae</taxon>
        <taxon>Pseudomaricurvus</taxon>
    </lineage>
</organism>
<feature type="signal peptide" evidence="1">
    <location>
        <begin position="1"/>
        <end position="26"/>
    </location>
</feature>
<dbReference type="AlphaFoldDB" id="A0A9E5JWH1"/>
<proteinExistence type="predicted"/>
<dbReference type="RefSeq" id="WP_167187630.1">
    <property type="nucleotide sequence ID" value="NZ_JAAONZ010000010.1"/>
</dbReference>
<comment type="caution">
    <text evidence="2">The sequence shown here is derived from an EMBL/GenBank/DDBJ whole genome shotgun (WGS) entry which is preliminary data.</text>
</comment>
<feature type="chain" id="PRO_5039184146" evidence="1">
    <location>
        <begin position="27"/>
        <end position="355"/>
    </location>
</feature>
<gene>
    <name evidence="2" type="ORF">G8770_13500</name>
</gene>
<accession>A0A9E5JWH1</accession>
<dbReference type="EMBL" id="JAAONZ010000010">
    <property type="protein sequence ID" value="NHO66559.1"/>
    <property type="molecule type" value="Genomic_DNA"/>
</dbReference>
<evidence type="ECO:0000313" key="3">
    <source>
        <dbReference type="Proteomes" id="UP000787472"/>
    </source>
</evidence>
<sequence>MQRVSARQILTLSFLASLFTPAMTLADAVNTTVGTQDENREKKVNEVVSSIIDNRGVLTSKGTFIFEPSFTYTHSSATVVAIEGFTVLPALIIGLINISQAERDIFNYAITLRYGLTSRMEVSLKVPYIDIDESIRERQALDGTPVDIVSDTSGDGLGDVEMSVNYQLNDGLNGWPFFIANLRVKSDTGTSIFDLDRRQLVNDDGDVLGVIFDEQPTGSGFWAYQPGLTVLYPTDPAVIYGSISYLWNEKDDKGAEFGGEIKPGDIFGFSFGIGFSVNERTSFSLGYEHNVIDKTEVEFAPDLEDASFDRYHSGSLLLGISQQTRGRNLLNLSLAVGVTEQSPDVQLTFKMPFQF</sequence>
<evidence type="ECO:0000256" key="1">
    <source>
        <dbReference type="SAM" id="SignalP"/>
    </source>
</evidence>
<dbReference type="Proteomes" id="UP000787472">
    <property type="component" value="Unassembled WGS sequence"/>
</dbReference>